<dbReference type="InterPro" id="IPR022212">
    <property type="entry name" value="DUF3741"/>
</dbReference>
<feature type="region of interest" description="Disordered" evidence="1">
    <location>
        <begin position="640"/>
        <end position="664"/>
    </location>
</feature>
<dbReference type="Proteomes" id="UP000197138">
    <property type="component" value="Unassembled WGS sequence"/>
</dbReference>
<evidence type="ECO:0000259" key="2">
    <source>
        <dbReference type="Pfam" id="PF12552"/>
    </source>
</evidence>
<dbReference type="AlphaFoldDB" id="A0A218VRI0"/>
<organism evidence="5 6">
    <name type="scientific">Punica granatum</name>
    <name type="common">Pomegranate</name>
    <dbReference type="NCBI Taxonomy" id="22663"/>
    <lineage>
        <taxon>Eukaryota</taxon>
        <taxon>Viridiplantae</taxon>
        <taxon>Streptophyta</taxon>
        <taxon>Embryophyta</taxon>
        <taxon>Tracheophyta</taxon>
        <taxon>Spermatophyta</taxon>
        <taxon>Magnoliopsida</taxon>
        <taxon>eudicotyledons</taxon>
        <taxon>Gunneridae</taxon>
        <taxon>Pentapetalae</taxon>
        <taxon>rosids</taxon>
        <taxon>malvids</taxon>
        <taxon>Myrtales</taxon>
        <taxon>Lythraceae</taxon>
        <taxon>Punica</taxon>
    </lineage>
</organism>
<name>A0A218VRI0_PUNGR</name>
<proteinExistence type="predicted"/>
<feature type="region of interest" description="Disordered" evidence="1">
    <location>
        <begin position="590"/>
        <end position="624"/>
    </location>
</feature>
<evidence type="ECO:0000313" key="6">
    <source>
        <dbReference type="Proteomes" id="UP000197138"/>
    </source>
</evidence>
<feature type="region of interest" description="Disordered" evidence="1">
    <location>
        <begin position="741"/>
        <end position="760"/>
    </location>
</feature>
<evidence type="ECO:0000259" key="3">
    <source>
        <dbReference type="Pfam" id="PF14309"/>
    </source>
</evidence>
<dbReference type="Pfam" id="PF12552">
    <property type="entry name" value="DUF3741"/>
    <property type="match status" value="1"/>
</dbReference>
<feature type="domain" description="DUF3741" evidence="2">
    <location>
        <begin position="215"/>
        <end position="258"/>
    </location>
</feature>
<dbReference type="InterPro" id="IPR025486">
    <property type="entry name" value="DUF4378"/>
</dbReference>
<feature type="domain" description="DUF4378" evidence="3">
    <location>
        <begin position="768"/>
        <end position="934"/>
    </location>
</feature>
<feature type="compositionally biased region" description="Basic and acidic residues" evidence="1">
    <location>
        <begin position="595"/>
        <end position="607"/>
    </location>
</feature>
<reference evidence="6" key="1">
    <citation type="journal article" date="2017" name="Plant J.">
        <title>The pomegranate (Punica granatum L.) genome and the genomics of punicalagin biosynthesis.</title>
        <authorList>
            <person name="Qin G."/>
            <person name="Xu C."/>
            <person name="Ming R."/>
            <person name="Tang H."/>
            <person name="Guyot R."/>
            <person name="Kramer E.M."/>
            <person name="Hu Y."/>
            <person name="Yi X."/>
            <person name="Qi Y."/>
            <person name="Xu X."/>
            <person name="Gao Z."/>
            <person name="Pan H."/>
            <person name="Jian J."/>
            <person name="Tian Y."/>
            <person name="Yue Z."/>
            <person name="Xu Y."/>
        </authorList>
    </citation>
    <scope>NUCLEOTIDE SEQUENCE [LARGE SCALE GENOMIC DNA]</scope>
    <source>
        <strain evidence="6">cv. Dabenzi</strain>
    </source>
</reference>
<evidence type="ECO:0000259" key="4">
    <source>
        <dbReference type="Pfam" id="PF14383"/>
    </source>
</evidence>
<evidence type="ECO:0000313" key="5">
    <source>
        <dbReference type="EMBL" id="OWM62808.1"/>
    </source>
</evidence>
<feature type="compositionally biased region" description="Low complexity" evidence="1">
    <location>
        <begin position="742"/>
        <end position="757"/>
    </location>
</feature>
<protein>
    <submittedName>
        <fullName evidence="5">Uncharacterized protein</fullName>
    </submittedName>
</protein>
<feature type="domain" description="DUF3741" evidence="4">
    <location>
        <begin position="109"/>
        <end position="124"/>
    </location>
</feature>
<gene>
    <name evidence="5" type="ORF">CDL15_Pgr020102</name>
</gene>
<dbReference type="Pfam" id="PF14309">
    <property type="entry name" value="DUF4378"/>
    <property type="match status" value="1"/>
</dbReference>
<dbReference type="Pfam" id="PF14383">
    <property type="entry name" value="VARLMGL"/>
    <property type="match status" value="1"/>
</dbReference>
<evidence type="ECO:0000256" key="1">
    <source>
        <dbReference type="SAM" id="MobiDB-lite"/>
    </source>
</evidence>
<dbReference type="PANTHER" id="PTHR46634">
    <property type="entry name" value="M REDUCTASE II SUBUNIT GAMMA, PUTATIVE (DUF3741)-RELATED"/>
    <property type="match status" value="1"/>
</dbReference>
<dbReference type="PANTHER" id="PTHR46634:SF3">
    <property type="entry name" value="M REDUCTASE II SUBUNIT GAMMA, PUTATIVE (DUF3741)-RELATED"/>
    <property type="match status" value="1"/>
</dbReference>
<comment type="caution">
    <text evidence="5">The sequence shown here is derived from an EMBL/GenBank/DDBJ whole genome shotgun (WGS) entry which is preliminary data.</text>
</comment>
<feature type="compositionally biased region" description="Polar residues" evidence="1">
    <location>
        <begin position="608"/>
        <end position="621"/>
    </location>
</feature>
<accession>A0A218VRI0</accession>
<dbReference type="InterPro" id="IPR032795">
    <property type="entry name" value="DUF3741-assoc"/>
</dbReference>
<dbReference type="EMBL" id="MTKT01006319">
    <property type="protein sequence ID" value="OWM62808.1"/>
    <property type="molecule type" value="Genomic_DNA"/>
</dbReference>
<sequence>MIGIQNNKSHKNDKQFPGCLGRMVNLFDLSAGVSANRLLTDKPHRDGLSRSRSDVARILGTPAGNKREDKMVYPDLRSLPTRKSHSTPMKMLIAQEMSKEIKSKHGPSNVVAKLMGLDALPRQQHDSLMQRSQSKDYSHRILSHSGEPAQYWPQEHNFLDEGMKWKAHEYEDHGDYRDVYEIRKESRKMNSLRDKSPLRGMYSEKETRKKMELVRQKFMEAKRLAANEKLCQSKEFQDAVEVLSSNKEFFLKFLQEPDALISKHLNKLESICAPPETKRITVLKPSKMVDLEKFPTQGKKNDYPIKRPAQVVQETYLAYDIDEYANQLTRIVVLKPNAGKMSEIKSSISVASPTPRILLGESPLEAEDYRIDGSEEVVEENTCYMHRNSMGDRRDESLMSPAFGDEISFNESDDQCALESFSEYEGVSPNSRHSWDCVNGSGSPFSSSLFSRTSYYPDSSVSREAKKRLSERWAMMASSRGSLEGRRSRRSSNSLGEMLALSDMKKSVVNNGEGNEREEVSATNNWDKGVAIDMPVSLQRSRSLPASSTDYGQRNLEVLGSATNKTNSLKEPTKKSATSFKGKVSSFFFPRNKRSSKDKCTPSRSTEESQSAPADIPQSSVPAYPHDKVSYYANQFAEDTQLEECSSPDFPRRRSPDTTEMGQKPGVVFQKSEKSNIEPAMLGNSIENADQPSPISVLELPYEEGDTATTMSSGKQVPMHPLMSNLIDKSPPIESIARTLSWDDSSSGSSSPHSSEPVSHELLEQEWLSHIRKILSTAGLDGKNQWNVFSFNWHSPENPLDPSLGDKLANTEEEEPMHEAQRRRLRLNRKLVFDCVNEALVEIMGNEPTGRQGPSLLCKEPPLTLHDRVWSLIRERLSCEVTGDEWNGQSLAVEVAVRKEVVMGRGWWAENFRLEISNLGKEIEQELLRELMDETLIDLI</sequence>